<comment type="caution">
    <text evidence="2">The sequence shown here is derived from an EMBL/GenBank/DDBJ whole genome shotgun (WGS) entry which is preliminary data.</text>
</comment>
<feature type="region of interest" description="Disordered" evidence="1">
    <location>
        <begin position="229"/>
        <end position="261"/>
    </location>
</feature>
<feature type="region of interest" description="Disordered" evidence="1">
    <location>
        <begin position="1"/>
        <end position="37"/>
    </location>
</feature>
<evidence type="ECO:0000256" key="1">
    <source>
        <dbReference type="SAM" id="MobiDB-lite"/>
    </source>
</evidence>
<protein>
    <submittedName>
        <fullName evidence="2">Uncharacterized protein</fullName>
    </submittedName>
</protein>
<gene>
    <name evidence="2" type="ORF">N7G274_000866</name>
</gene>
<feature type="compositionally biased region" description="Polar residues" evidence="1">
    <location>
        <begin position="10"/>
        <end position="37"/>
    </location>
</feature>
<evidence type="ECO:0000313" key="3">
    <source>
        <dbReference type="Proteomes" id="UP001590950"/>
    </source>
</evidence>
<dbReference type="EMBL" id="JBEFKJ010000003">
    <property type="protein sequence ID" value="KAL2046848.1"/>
    <property type="molecule type" value="Genomic_DNA"/>
</dbReference>
<accession>A0ABR4AP08</accession>
<feature type="compositionally biased region" description="Low complexity" evidence="1">
    <location>
        <begin position="252"/>
        <end position="261"/>
    </location>
</feature>
<name>A0ABR4AP08_9LECA</name>
<sequence length="312" mass="35820">MLRPTAVPFQPTQTHNVQTDNVQTRSTQNHPAQAVSAQAYPSQGYRAQLYPGGRPPQSRELSHLPAPFVRHRWIQNPCNDTWFTEGECSLVCAIIIHVRRVGTAIANFPYIYPYTYSMINEILQMIRNALPVPWNYLALNCFELHMWIRDHPDRAIRRLWYAARYVEGDFWEARARWAFELWAITDSPLAQQLWHTRELAKYYSKRAPGRLIICPRIFDGPIIPTMEHPGNTFSSPALPQVTRPDDDDDSTAPRTVPATTPVTLVNPRELPNRSVQIRRQIDELLGRKAEVERRLSKSSHLSSSATTGSTNR</sequence>
<proteinExistence type="predicted"/>
<organism evidence="2 3">
    <name type="scientific">Stereocaulon virgatum</name>
    <dbReference type="NCBI Taxonomy" id="373712"/>
    <lineage>
        <taxon>Eukaryota</taxon>
        <taxon>Fungi</taxon>
        <taxon>Dikarya</taxon>
        <taxon>Ascomycota</taxon>
        <taxon>Pezizomycotina</taxon>
        <taxon>Lecanoromycetes</taxon>
        <taxon>OSLEUM clade</taxon>
        <taxon>Lecanoromycetidae</taxon>
        <taxon>Lecanorales</taxon>
        <taxon>Lecanorineae</taxon>
        <taxon>Stereocaulaceae</taxon>
        <taxon>Stereocaulon</taxon>
    </lineage>
</organism>
<feature type="compositionally biased region" description="Low complexity" evidence="1">
    <location>
        <begin position="298"/>
        <end position="312"/>
    </location>
</feature>
<reference evidence="2 3" key="1">
    <citation type="submission" date="2024-09" db="EMBL/GenBank/DDBJ databases">
        <title>Rethinking Asexuality: The Enigmatic Case of Functional Sexual Genes in Lepraria (Stereocaulaceae).</title>
        <authorList>
            <person name="Doellman M."/>
            <person name="Sun Y."/>
            <person name="Barcenas-Pena A."/>
            <person name="Lumbsch H.T."/>
            <person name="Grewe F."/>
        </authorList>
    </citation>
    <scope>NUCLEOTIDE SEQUENCE [LARGE SCALE GENOMIC DNA]</scope>
    <source>
        <strain evidence="2 3">Mercado 3170</strain>
    </source>
</reference>
<feature type="region of interest" description="Disordered" evidence="1">
    <location>
        <begin position="289"/>
        <end position="312"/>
    </location>
</feature>
<evidence type="ECO:0000313" key="2">
    <source>
        <dbReference type="EMBL" id="KAL2046848.1"/>
    </source>
</evidence>
<dbReference type="Proteomes" id="UP001590950">
    <property type="component" value="Unassembled WGS sequence"/>
</dbReference>
<keyword evidence="3" id="KW-1185">Reference proteome</keyword>